<dbReference type="AlphaFoldDB" id="A0A0B7BX08"/>
<accession>A0A0B7BX08</accession>
<feature type="non-terminal residue" evidence="1">
    <location>
        <position position="1"/>
    </location>
</feature>
<sequence>PLLSGISHCRSGIPYRNGISHIAEVKYLTEVEYITLPKWNTSHCRSGIPHSEGEYLTLQMRIPQDRKKKKI</sequence>
<reference evidence="1" key="1">
    <citation type="submission" date="2014-12" db="EMBL/GenBank/DDBJ databases">
        <title>Insight into the proteome of Arion vulgaris.</title>
        <authorList>
            <person name="Aradska J."/>
            <person name="Bulat T."/>
            <person name="Smidak R."/>
            <person name="Sarate P."/>
            <person name="Gangsoo J."/>
            <person name="Sialana F."/>
            <person name="Bilban M."/>
            <person name="Lubec G."/>
        </authorList>
    </citation>
    <scope>NUCLEOTIDE SEQUENCE</scope>
    <source>
        <tissue evidence="1">Skin</tissue>
    </source>
</reference>
<evidence type="ECO:0000313" key="1">
    <source>
        <dbReference type="EMBL" id="CEK96916.1"/>
    </source>
</evidence>
<proteinExistence type="predicted"/>
<organism evidence="1">
    <name type="scientific">Arion vulgaris</name>
    <dbReference type="NCBI Taxonomy" id="1028688"/>
    <lineage>
        <taxon>Eukaryota</taxon>
        <taxon>Metazoa</taxon>
        <taxon>Spiralia</taxon>
        <taxon>Lophotrochozoa</taxon>
        <taxon>Mollusca</taxon>
        <taxon>Gastropoda</taxon>
        <taxon>Heterobranchia</taxon>
        <taxon>Euthyneura</taxon>
        <taxon>Panpulmonata</taxon>
        <taxon>Eupulmonata</taxon>
        <taxon>Stylommatophora</taxon>
        <taxon>Helicina</taxon>
        <taxon>Arionoidea</taxon>
        <taxon>Arionidae</taxon>
        <taxon>Arion</taxon>
    </lineage>
</organism>
<name>A0A0B7BX08_9EUPU</name>
<gene>
    <name evidence="1" type="primary">ORF213990</name>
</gene>
<protein>
    <submittedName>
        <fullName evidence="1">Uncharacterized protein</fullName>
    </submittedName>
</protein>
<dbReference type="EMBL" id="HACG01050051">
    <property type="protein sequence ID" value="CEK96916.1"/>
    <property type="molecule type" value="Transcribed_RNA"/>
</dbReference>